<dbReference type="RefSeq" id="WP_175373380.1">
    <property type="nucleotide sequence ID" value="NZ_JABWCS010000217.1"/>
</dbReference>
<keyword evidence="1" id="KW-0472">Membrane</keyword>
<dbReference type="EMBL" id="JABWCS010000217">
    <property type="protein sequence ID" value="NUU62932.1"/>
    <property type="molecule type" value="Genomic_DNA"/>
</dbReference>
<sequence length="173" mass="19627">MSQEIKVDTELSSGDVQEFNLWFSLNSRIIVTSFSVVAYFAIMLAITKNYSTSSLSILAVTAVGLAIILWFITRSSLTKKSKRAFESDNQSKLPQSYVISDEGIRHQSDSGSGHVKWEEIYKIGETASLFAFFVSANQALILPKRFFQSEDDKQFFKELARKHMFSNRVKFKG</sequence>
<comment type="caution">
    <text evidence="3">The sequence shown here is derived from an EMBL/GenBank/DDBJ whole genome shotgun (WGS) entry which is preliminary data.</text>
</comment>
<dbReference type="Proteomes" id="UP000564806">
    <property type="component" value="Unassembled WGS sequence"/>
</dbReference>
<accession>A0A850EVQ7</accession>
<feature type="transmembrane region" description="Helical" evidence="1">
    <location>
        <begin position="53"/>
        <end position="73"/>
    </location>
</feature>
<evidence type="ECO:0000256" key="1">
    <source>
        <dbReference type="SAM" id="Phobius"/>
    </source>
</evidence>
<dbReference type="InterPro" id="IPR025588">
    <property type="entry name" value="YcxB-like_C"/>
</dbReference>
<dbReference type="AlphaFoldDB" id="A0A850EVQ7"/>
<reference evidence="3" key="1">
    <citation type="submission" date="2020-06" db="EMBL/GenBank/DDBJ databases">
        <title>Paenibacillus sp. nov., isolated from soil.</title>
        <authorList>
            <person name="Seo Y.L."/>
        </authorList>
    </citation>
    <scope>NUCLEOTIDE SEQUENCE [LARGE SCALE GENOMIC DNA]</scope>
    <source>
        <strain evidence="3">JW14</strain>
    </source>
</reference>
<proteinExistence type="predicted"/>
<keyword evidence="4" id="KW-1185">Reference proteome</keyword>
<feature type="transmembrane region" description="Helical" evidence="1">
    <location>
        <begin position="29"/>
        <end position="47"/>
    </location>
</feature>
<name>A0A850EVQ7_9BACL</name>
<protein>
    <submittedName>
        <fullName evidence="3">YcxB family protein</fullName>
    </submittedName>
</protein>
<keyword evidence="1" id="KW-1133">Transmembrane helix</keyword>
<organism evidence="3 4">
    <name type="scientific">Paenibacillus agri</name>
    <dbReference type="NCBI Taxonomy" id="2744309"/>
    <lineage>
        <taxon>Bacteria</taxon>
        <taxon>Bacillati</taxon>
        <taxon>Bacillota</taxon>
        <taxon>Bacilli</taxon>
        <taxon>Bacillales</taxon>
        <taxon>Paenibacillaceae</taxon>
        <taxon>Paenibacillus</taxon>
    </lineage>
</organism>
<dbReference type="Pfam" id="PF14317">
    <property type="entry name" value="YcxB"/>
    <property type="match status" value="1"/>
</dbReference>
<gene>
    <name evidence="3" type="ORF">HPT30_21520</name>
</gene>
<evidence type="ECO:0000313" key="3">
    <source>
        <dbReference type="EMBL" id="NUU62932.1"/>
    </source>
</evidence>
<feature type="domain" description="YcxB-like C-terminal" evidence="2">
    <location>
        <begin position="99"/>
        <end position="159"/>
    </location>
</feature>
<keyword evidence="1" id="KW-0812">Transmembrane</keyword>
<evidence type="ECO:0000313" key="4">
    <source>
        <dbReference type="Proteomes" id="UP000564806"/>
    </source>
</evidence>
<evidence type="ECO:0000259" key="2">
    <source>
        <dbReference type="Pfam" id="PF14317"/>
    </source>
</evidence>